<protein>
    <submittedName>
        <fullName evidence="6">Efflux RND transporter periplasmic adaptor subunit</fullName>
    </submittedName>
</protein>
<evidence type="ECO:0000259" key="4">
    <source>
        <dbReference type="Pfam" id="PF25954"/>
    </source>
</evidence>
<dbReference type="EMBL" id="CP060731">
    <property type="protein sequence ID" value="QNN76900.1"/>
    <property type="molecule type" value="Genomic_DNA"/>
</dbReference>
<sequence>MKKTAYVMAIATLLCACNRTPSAASEATGPTATVQVQRAASGPIEQVLQAYGTVEYPPQSQSTVSSQSEATIEQILVANGQSVRRGEPLIRIKPSAAALQELHNARNDATAATQELARVTRLFGQHLATNADLTQARQAMGNARSALTSANTRVGAGGTRVLYAESDTTVVSIPVARGDIVAADAPLIHLARKGGVMVRLGIEPSDASAVKPGMPVVVSPVYDSTQRLEGVVAEVMDQVDPQTRLLQATITLPAADGLLPGSTVRGAIGIQRRNQAVRVARSALLYEGDQAYLFIVERGTARRVLVTPGIDDGTWVEVQKGLKAGEEVVVAGNYELEDGMSVASTPPQGAQTP</sequence>
<feature type="signal peptide" evidence="3">
    <location>
        <begin position="1"/>
        <end position="24"/>
    </location>
</feature>
<dbReference type="AlphaFoldDB" id="A0A7G9T9X5"/>
<feature type="coiled-coil region" evidence="2">
    <location>
        <begin position="95"/>
        <end position="122"/>
    </location>
</feature>
<dbReference type="PANTHER" id="PTHR30469:SF15">
    <property type="entry name" value="HLYD FAMILY OF SECRETION PROTEINS"/>
    <property type="match status" value="1"/>
</dbReference>
<dbReference type="Gene3D" id="2.40.30.170">
    <property type="match status" value="1"/>
</dbReference>
<dbReference type="InterPro" id="IPR058792">
    <property type="entry name" value="Beta-barrel_RND_2"/>
</dbReference>
<dbReference type="NCBIfam" id="TIGR01730">
    <property type="entry name" value="RND_mfp"/>
    <property type="match status" value="1"/>
</dbReference>
<organism evidence="6 7">
    <name type="scientific">Pseudoxanthomonas mexicana</name>
    <dbReference type="NCBI Taxonomy" id="128785"/>
    <lineage>
        <taxon>Bacteria</taxon>
        <taxon>Pseudomonadati</taxon>
        <taxon>Pseudomonadota</taxon>
        <taxon>Gammaproteobacteria</taxon>
        <taxon>Lysobacterales</taxon>
        <taxon>Lysobacteraceae</taxon>
        <taxon>Pseudoxanthomonas</taxon>
    </lineage>
</organism>
<evidence type="ECO:0000256" key="3">
    <source>
        <dbReference type="SAM" id="SignalP"/>
    </source>
</evidence>
<feature type="chain" id="PRO_5028825810" evidence="3">
    <location>
        <begin position="25"/>
        <end position="353"/>
    </location>
</feature>
<name>A0A7G9T9X5_PSEMX</name>
<evidence type="ECO:0000256" key="2">
    <source>
        <dbReference type="SAM" id="Coils"/>
    </source>
</evidence>
<dbReference type="PANTHER" id="PTHR30469">
    <property type="entry name" value="MULTIDRUG RESISTANCE PROTEIN MDTA"/>
    <property type="match status" value="1"/>
</dbReference>
<dbReference type="InterPro" id="IPR006143">
    <property type="entry name" value="RND_pump_MFP"/>
</dbReference>
<keyword evidence="3" id="KW-0732">Signal</keyword>
<dbReference type="Pfam" id="PF25954">
    <property type="entry name" value="Beta-barrel_RND_2"/>
    <property type="match status" value="1"/>
</dbReference>
<dbReference type="Proteomes" id="UP000515838">
    <property type="component" value="Chromosome"/>
</dbReference>
<gene>
    <name evidence="6" type="ORF">IAE60_13245</name>
</gene>
<evidence type="ECO:0000313" key="7">
    <source>
        <dbReference type="Proteomes" id="UP000515838"/>
    </source>
</evidence>
<dbReference type="GeneID" id="81471943"/>
<feature type="domain" description="YknX-like C-terminal permuted SH3-like" evidence="5">
    <location>
        <begin position="279"/>
        <end position="343"/>
    </location>
</feature>
<evidence type="ECO:0000259" key="5">
    <source>
        <dbReference type="Pfam" id="PF25989"/>
    </source>
</evidence>
<dbReference type="InterPro" id="IPR058637">
    <property type="entry name" value="YknX-like_C"/>
</dbReference>
<proteinExistence type="inferred from homology"/>
<evidence type="ECO:0000256" key="1">
    <source>
        <dbReference type="ARBA" id="ARBA00009477"/>
    </source>
</evidence>
<keyword evidence="2" id="KW-0175">Coiled coil</keyword>
<dbReference type="GO" id="GO:1990281">
    <property type="term" value="C:efflux pump complex"/>
    <property type="evidence" value="ECO:0007669"/>
    <property type="project" value="TreeGrafter"/>
</dbReference>
<comment type="similarity">
    <text evidence="1">Belongs to the membrane fusion protein (MFP) (TC 8.A.1) family.</text>
</comment>
<reference evidence="6 7" key="1">
    <citation type="submission" date="2020-08" db="EMBL/GenBank/DDBJ databases">
        <title>Streptomycin Non-resistant strain, P. mexicana.</title>
        <authorList>
            <person name="Ganesh-Kumar S."/>
            <person name="Zhe T."/>
            <person name="Yu Z."/>
            <person name="Min Y."/>
        </authorList>
    </citation>
    <scope>NUCLEOTIDE SEQUENCE [LARGE SCALE GENOMIC DNA]</scope>
    <source>
        <strain evidence="6 7">GTZY2</strain>
    </source>
</reference>
<dbReference type="GO" id="GO:0015562">
    <property type="term" value="F:efflux transmembrane transporter activity"/>
    <property type="evidence" value="ECO:0007669"/>
    <property type="project" value="TreeGrafter"/>
</dbReference>
<feature type="domain" description="CusB-like beta-barrel" evidence="4">
    <location>
        <begin position="205"/>
        <end position="265"/>
    </location>
</feature>
<dbReference type="Gene3D" id="2.40.50.100">
    <property type="match status" value="1"/>
</dbReference>
<dbReference type="Pfam" id="PF25989">
    <property type="entry name" value="YknX_C"/>
    <property type="match status" value="1"/>
</dbReference>
<accession>A0A7G9T9X5</accession>
<dbReference type="RefSeq" id="WP_187572624.1">
    <property type="nucleotide sequence ID" value="NZ_CP060731.1"/>
</dbReference>
<dbReference type="Gene3D" id="2.40.420.20">
    <property type="match status" value="1"/>
</dbReference>
<dbReference type="SUPFAM" id="SSF111369">
    <property type="entry name" value="HlyD-like secretion proteins"/>
    <property type="match status" value="1"/>
</dbReference>
<evidence type="ECO:0000313" key="6">
    <source>
        <dbReference type="EMBL" id="QNN76900.1"/>
    </source>
</evidence>
<dbReference type="PROSITE" id="PS51257">
    <property type="entry name" value="PROKAR_LIPOPROTEIN"/>
    <property type="match status" value="1"/>
</dbReference>